<keyword evidence="1" id="KW-0812">Transmembrane</keyword>
<dbReference type="InterPro" id="IPR050697">
    <property type="entry name" value="Adenylyl/Guanylyl_Cyclase_3/4"/>
</dbReference>
<dbReference type="InterPro" id="IPR029787">
    <property type="entry name" value="Nucleotide_cyclase"/>
</dbReference>
<dbReference type="EMBL" id="OBML01000002">
    <property type="protein sequence ID" value="SOB96880.1"/>
    <property type="molecule type" value="Genomic_DNA"/>
</dbReference>
<dbReference type="SMART" id="SM00044">
    <property type="entry name" value="CYCc"/>
    <property type="match status" value="1"/>
</dbReference>
<feature type="transmembrane region" description="Helical" evidence="1">
    <location>
        <begin position="322"/>
        <end position="344"/>
    </location>
</feature>
<dbReference type="GO" id="GO:0035556">
    <property type="term" value="P:intracellular signal transduction"/>
    <property type="evidence" value="ECO:0007669"/>
    <property type="project" value="InterPro"/>
</dbReference>
<dbReference type="GO" id="GO:0004016">
    <property type="term" value="F:adenylate cyclase activity"/>
    <property type="evidence" value="ECO:0007669"/>
    <property type="project" value="UniProtKB-ARBA"/>
</dbReference>
<dbReference type="SMART" id="SM00304">
    <property type="entry name" value="HAMP"/>
    <property type="match status" value="1"/>
</dbReference>
<dbReference type="SUPFAM" id="SSF55073">
    <property type="entry name" value="Nucleotide cyclase"/>
    <property type="match status" value="1"/>
</dbReference>
<gene>
    <name evidence="4" type="ORF">SAMN05421512_102335</name>
</gene>
<dbReference type="InterPro" id="IPR001054">
    <property type="entry name" value="A/G_cyclase"/>
</dbReference>
<dbReference type="Pfam" id="PF00211">
    <property type="entry name" value="Guanylate_cyc"/>
    <property type="match status" value="1"/>
</dbReference>
<keyword evidence="1" id="KW-1133">Transmembrane helix</keyword>
<evidence type="ECO:0000259" key="2">
    <source>
        <dbReference type="PROSITE" id="PS50125"/>
    </source>
</evidence>
<dbReference type="GO" id="GO:0016020">
    <property type="term" value="C:membrane"/>
    <property type="evidence" value="ECO:0007669"/>
    <property type="project" value="InterPro"/>
</dbReference>
<dbReference type="STRING" id="538381.GCA_001696535_03186"/>
<evidence type="ECO:0000313" key="5">
    <source>
        <dbReference type="Proteomes" id="UP000219331"/>
    </source>
</evidence>
<reference evidence="4 5" key="1">
    <citation type="submission" date="2017-08" db="EMBL/GenBank/DDBJ databases">
        <authorList>
            <person name="de Groot N.N."/>
        </authorList>
    </citation>
    <scope>NUCLEOTIDE SEQUENCE [LARGE SCALE GENOMIC DNA]</scope>
    <source>
        <strain evidence="4 5">USBA 352</strain>
    </source>
</reference>
<dbReference type="Gene3D" id="3.30.70.1230">
    <property type="entry name" value="Nucleotide cyclase"/>
    <property type="match status" value="1"/>
</dbReference>
<protein>
    <submittedName>
        <fullName evidence="4">Adenylate cyclase</fullName>
    </submittedName>
</protein>
<feature type="domain" description="Guanylate cyclase" evidence="2">
    <location>
        <begin position="426"/>
        <end position="558"/>
    </location>
</feature>
<dbReference type="PANTHER" id="PTHR43081">
    <property type="entry name" value="ADENYLATE CYCLASE, TERMINAL-DIFFERENTIATION SPECIFIC-RELATED"/>
    <property type="match status" value="1"/>
</dbReference>
<sequence length="635" mass="68448">MDDQRVEQVARKRRVYSITWVVGTAFGLLIGVSMLLVLGLAVSANMQNTFSLLNDKAVLTTNSLERRLRDHLDLASQAVVQLKTVFDERELGDRLEDLRGELIAAVHANPSLDALVVNDAAGDGFGIYRSPTGKLWPFRRQQIPEEAKLYALPQMTANSPATWGPLVTSGGMLYANVTVPLVRGEALIGYLTAAVSIDELGRTVRQLDEGEHSTVFIIANGNEVIAHSDIEDFAAPGGEVPRLPVTIEQLGDRALARLATSKPMDNFEQASAAGVEVRDLDIDDGGPDYLSMTKVIAGYGPGVWTVGQYYVASSISREVQRLFGSAVVGLLSILLAVGLSVLLVRRATRPLAEISRQARFVGELDFDKVEHLPRNMVREIDQVFQAFNAMVSGLRAMNTYVPRSLFRKLMRLGVDQAAVASERDLTFIFTDIVGFTSMSENLTAAQTADILNEHFALLVAAVEREGGTVDKFIGDGMLAFWGAPDERADHALAAARACLGIAAALREGNAKALANGGKVVRMRIGLHTGRVVVGNVGALDRWNYTVVGDAVNLCERLQSFGRDVAPQDEMVILASDTAVSRIQAQSGGMIAAGAARKVGTHRLRGRSEAIAVWRLDDAVDPEHLCIPGSGIDLAG</sequence>
<dbReference type="PANTHER" id="PTHR43081:SF1">
    <property type="entry name" value="ADENYLATE CYCLASE, TERMINAL-DIFFERENTIATION SPECIFIC"/>
    <property type="match status" value="1"/>
</dbReference>
<evidence type="ECO:0000313" key="4">
    <source>
        <dbReference type="EMBL" id="SOB96880.1"/>
    </source>
</evidence>
<name>A0A285RRV2_9HYPH</name>
<dbReference type="Pfam" id="PF00672">
    <property type="entry name" value="HAMP"/>
    <property type="match status" value="1"/>
</dbReference>
<dbReference type="AlphaFoldDB" id="A0A285RRV2"/>
<dbReference type="CDD" id="cd07302">
    <property type="entry name" value="CHD"/>
    <property type="match status" value="1"/>
</dbReference>
<evidence type="ECO:0000259" key="3">
    <source>
        <dbReference type="PROSITE" id="PS50885"/>
    </source>
</evidence>
<dbReference type="CDD" id="cd06225">
    <property type="entry name" value="HAMP"/>
    <property type="match status" value="1"/>
</dbReference>
<dbReference type="PROSITE" id="PS50885">
    <property type="entry name" value="HAMP"/>
    <property type="match status" value="1"/>
</dbReference>
<proteinExistence type="predicted"/>
<dbReference type="RefSeq" id="WP_097174088.1">
    <property type="nucleotide sequence ID" value="NZ_JAJGNR010000006.1"/>
</dbReference>
<feature type="transmembrane region" description="Helical" evidence="1">
    <location>
        <begin position="20"/>
        <end position="42"/>
    </location>
</feature>
<dbReference type="PROSITE" id="PS50125">
    <property type="entry name" value="GUANYLATE_CYCLASE_2"/>
    <property type="match status" value="1"/>
</dbReference>
<organism evidence="4 5">
    <name type="scientific">Stappia indica</name>
    <dbReference type="NCBI Taxonomy" id="538381"/>
    <lineage>
        <taxon>Bacteria</taxon>
        <taxon>Pseudomonadati</taxon>
        <taxon>Pseudomonadota</taxon>
        <taxon>Alphaproteobacteria</taxon>
        <taxon>Hyphomicrobiales</taxon>
        <taxon>Stappiaceae</taxon>
        <taxon>Stappia</taxon>
    </lineage>
</organism>
<keyword evidence="5" id="KW-1185">Reference proteome</keyword>
<dbReference type="Proteomes" id="UP000219331">
    <property type="component" value="Unassembled WGS sequence"/>
</dbReference>
<dbReference type="InterPro" id="IPR003660">
    <property type="entry name" value="HAMP_dom"/>
</dbReference>
<keyword evidence="1" id="KW-0472">Membrane</keyword>
<accession>A0A285RRV2</accession>
<evidence type="ECO:0000256" key="1">
    <source>
        <dbReference type="SAM" id="Phobius"/>
    </source>
</evidence>
<dbReference type="OrthoDB" id="9789782at2"/>
<dbReference type="Gene3D" id="6.10.340.10">
    <property type="match status" value="1"/>
</dbReference>
<dbReference type="GO" id="GO:0009190">
    <property type="term" value="P:cyclic nucleotide biosynthetic process"/>
    <property type="evidence" value="ECO:0007669"/>
    <property type="project" value="InterPro"/>
</dbReference>
<feature type="domain" description="HAMP" evidence="3">
    <location>
        <begin position="345"/>
        <end position="399"/>
    </location>
</feature>